<reference evidence="2" key="2">
    <citation type="submission" date="2004-08" db="EMBL/GenBank/DDBJ databases">
        <authorList>
            <person name="Putnam N."/>
            <person name="Detter J.C."/>
            <person name="Richardson P.M."/>
            <person name="Rokhsar D."/>
        </authorList>
    </citation>
    <scope>NUCLEOTIDE SEQUENCE</scope>
</reference>
<feature type="region of interest" description="Disordered" evidence="1">
    <location>
        <begin position="271"/>
        <end position="291"/>
    </location>
</feature>
<gene>
    <name evidence="2" type="ORF">GZ34G5_10</name>
</gene>
<dbReference type="PROSITE" id="PS51257">
    <property type="entry name" value="PROKAR_LIPOPROTEIN"/>
    <property type="match status" value="1"/>
</dbReference>
<protein>
    <submittedName>
        <fullName evidence="2">Uncharacterized protein</fullName>
    </submittedName>
</protein>
<proteinExistence type="predicted"/>
<evidence type="ECO:0000313" key="2">
    <source>
        <dbReference type="EMBL" id="AAU83847.1"/>
    </source>
</evidence>
<evidence type="ECO:0000256" key="1">
    <source>
        <dbReference type="SAM" id="MobiDB-lite"/>
    </source>
</evidence>
<organism evidence="2">
    <name type="scientific">Uncultured archaeon GZfos26G2</name>
    <dbReference type="NCBI Taxonomy" id="3386331"/>
    <lineage>
        <taxon>Archaea</taxon>
        <taxon>Methanobacteriati</taxon>
        <taxon>Methanobacteriota</taxon>
        <taxon>Stenosarchaea group</taxon>
        <taxon>Methanomicrobia</taxon>
        <taxon>Candidatus Methanophagales</taxon>
        <taxon>Candidatus Methanophagaceae</taxon>
        <taxon>Candidatus Methanophaga</taxon>
    </lineage>
</organism>
<dbReference type="AlphaFoldDB" id="Q649T0"/>
<accession>Q649T0</accession>
<reference evidence="2" key="1">
    <citation type="journal article" date="2004" name="Science">
        <title>Reverse methanogenesis: testing the hypothesis with environmental genomics.</title>
        <authorList>
            <person name="Hallam S.J."/>
            <person name="Putnam N."/>
            <person name="Preston C.M."/>
            <person name="Detter J.C."/>
            <person name="Rokhsar D."/>
            <person name="Richardson P.M."/>
            <person name="DeLong E.F."/>
        </authorList>
    </citation>
    <scope>NUCLEOTIDE SEQUENCE</scope>
</reference>
<name>Q649T0_UNCAG</name>
<dbReference type="EMBL" id="AY714860">
    <property type="protein sequence ID" value="AAU83847.1"/>
    <property type="molecule type" value="Genomic_DNA"/>
</dbReference>
<sequence>MTKYKNMGVIMRTALLNNALGVLILALVLLIASCSLVEGIGYSVDVTVDNTTWSIERSTTPVTFEMEGKVKGTGMVMRDVSINNFAGVSAEETTHTLSGVITITEKTSLVSKEGPVVITTNIKGAKNISTNESVNITTNESVNIIIREAWPTFFSNIKEVAYLYGSGISTRERYENNGDVICTSFNVKELAKRSRFDTVLLRRNVSAEIRPGCVNESICTSKSTFYTLGAVSLGGSAHIGYKSGEGIERVESSETYIGNFKIETAIKMKDEMPPAPQNASSDWMLCPSLEP</sequence>